<dbReference type="PROSITE" id="PS50835">
    <property type="entry name" value="IG_LIKE"/>
    <property type="match status" value="2"/>
</dbReference>
<dbReference type="PANTHER" id="PTHR45080:SF8">
    <property type="entry name" value="IG-LIKE DOMAIN-CONTAINING PROTEIN"/>
    <property type="match status" value="1"/>
</dbReference>
<dbReference type="InterPro" id="IPR007110">
    <property type="entry name" value="Ig-like_dom"/>
</dbReference>
<dbReference type="SMART" id="SM00408">
    <property type="entry name" value="IGc2"/>
    <property type="match status" value="2"/>
</dbReference>
<reference evidence="5 6" key="2">
    <citation type="submission" date="2018-11" db="EMBL/GenBank/DDBJ databases">
        <authorList>
            <consortium name="Pathogen Informatics"/>
        </authorList>
    </citation>
    <scope>NUCLEOTIDE SEQUENCE [LARGE SCALE GENOMIC DNA]</scope>
</reference>
<dbReference type="AlphaFoldDB" id="A0A183I6Q8"/>
<evidence type="ECO:0000256" key="3">
    <source>
        <dbReference type="ARBA" id="ARBA00023319"/>
    </source>
</evidence>
<dbReference type="FunFam" id="2.60.40.10:FF:000503">
    <property type="entry name" value="Hemicentin 1"/>
    <property type="match status" value="1"/>
</dbReference>
<dbReference type="InterPro" id="IPR003598">
    <property type="entry name" value="Ig_sub2"/>
</dbReference>
<dbReference type="SMART" id="SM00409">
    <property type="entry name" value="IG"/>
    <property type="match status" value="2"/>
</dbReference>
<sequence length="273" mass="30448">VARNNAGEANKNYKLSVIVPPTITSVGGQHKVIENNSLVLPCEVEGEPYPIITWIKDAKPALELTSVQTLSEGQQLKIARAGVEHRGSYVCLARNKVGQAEINFDVDVITRPTIAEEVKKITEVIRNDSVVIHCPITDKRFSGEVTWFKDYQPLKIDGRKFAMSQLSHKLHINRTVIENSAITLSCPVTGKPEPGVEWFKDGELLTQFNITKRIDTGQLNGNDLKISRVRVVNSGRYTCEAKNKAGMAEQDILLYVMSKFQLLNLIYINFAAI</sequence>
<evidence type="ECO:0000256" key="2">
    <source>
        <dbReference type="ARBA" id="ARBA00023157"/>
    </source>
</evidence>
<dbReference type="Pfam" id="PF07679">
    <property type="entry name" value="I-set"/>
    <property type="match status" value="1"/>
</dbReference>
<dbReference type="PANTHER" id="PTHR45080">
    <property type="entry name" value="CONTACTIN 5"/>
    <property type="match status" value="1"/>
</dbReference>
<keyword evidence="1" id="KW-0732">Signal</keyword>
<dbReference type="InterPro" id="IPR013098">
    <property type="entry name" value="Ig_I-set"/>
</dbReference>
<dbReference type="SUPFAM" id="SSF48726">
    <property type="entry name" value="Immunoglobulin"/>
    <property type="match status" value="3"/>
</dbReference>
<protein>
    <submittedName>
        <fullName evidence="7">Ig-like domain-containing protein</fullName>
    </submittedName>
</protein>
<dbReference type="InterPro" id="IPR003599">
    <property type="entry name" value="Ig_sub"/>
</dbReference>
<dbReference type="STRING" id="387005.A0A183I6Q8"/>
<name>A0A183I6Q8_9BILA</name>
<dbReference type="GO" id="GO:0007156">
    <property type="term" value="P:homophilic cell adhesion via plasma membrane adhesion molecules"/>
    <property type="evidence" value="ECO:0007669"/>
    <property type="project" value="TreeGrafter"/>
</dbReference>
<proteinExistence type="predicted"/>
<evidence type="ECO:0000259" key="4">
    <source>
        <dbReference type="PROSITE" id="PS50835"/>
    </source>
</evidence>
<accession>A0A183I6Q8</accession>
<dbReference type="Gene3D" id="2.60.40.10">
    <property type="entry name" value="Immunoglobulins"/>
    <property type="match status" value="3"/>
</dbReference>
<gene>
    <name evidence="5" type="ORF">OFLC_LOCUS15420</name>
</gene>
<keyword evidence="3" id="KW-0393">Immunoglobulin domain</keyword>
<organism evidence="7">
    <name type="scientific">Onchocerca flexuosa</name>
    <dbReference type="NCBI Taxonomy" id="387005"/>
    <lineage>
        <taxon>Eukaryota</taxon>
        <taxon>Metazoa</taxon>
        <taxon>Ecdysozoa</taxon>
        <taxon>Nematoda</taxon>
        <taxon>Chromadorea</taxon>
        <taxon>Rhabditida</taxon>
        <taxon>Spirurina</taxon>
        <taxon>Spiruromorpha</taxon>
        <taxon>Filarioidea</taxon>
        <taxon>Onchocercidae</taxon>
        <taxon>Onchocerca</taxon>
    </lineage>
</organism>
<feature type="domain" description="Ig-like" evidence="4">
    <location>
        <begin position="21"/>
        <end position="103"/>
    </location>
</feature>
<keyword evidence="2" id="KW-1015">Disulfide bond</keyword>
<dbReference type="GO" id="GO:0005886">
    <property type="term" value="C:plasma membrane"/>
    <property type="evidence" value="ECO:0007669"/>
    <property type="project" value="TreeGrafter"/>
</dbReference>
<evidence type="ECO:0000256" key="1">
    <source>
        <dbReference type="ARBA" id="ARBA00022729"/>
    </source>
</evidence>
<dbReference type="Pfam" id="PF13927">
    <property type="entry name" value="Ig_3"/>
    <property type="match status" value="1"/>
</dbReference>
<dbReference type="Proteomes" id="UP000267606">
    <property type="component" value="Unassembled WGS sequence"/>
</dbReference>
<evidence type="ECO:0000313" key="7">
    <source>
        <dbReference type="WBParaSite" id="OFLC_0001543101-mRNA-1"/>
    </source>
</evidence>
<dbReference type="InterPro" id="IPR036179">
    <property type="entry name" value="Ig-like_dom_sf"/>
</dbReference>
<feature type="domain" description="Ig-like" evidence="4">
    <location>
        <begin position="153"/>
        <end position="255"/>
    </location>
</feature>
<evidence type="ECO:0000313" key="5">
    <source>
        <dbReference type="EMBL" id="VDP21781.1"/>
    </source>
</evidence>
<dbReference type="InterPro" id="IPR013783">
    <property type="entry name" value="Ig-like_fold"/>
</dbReference>
<dbReference type="WBParaSite" id="OFLC_0001543101-mRNA-1">
    <property type="protein sequence ID" value="OFLC_0001543101-mRNA-1"/>
    <property type="gene ID" value="OFLC_0001543101"/>
</dbReference>
<dbReference type="FunFam" id="2.60.40.10:FF:000130">
    <property type="entry name" value="Hemicentin 1"/>
    <property type="match status" value="1"/>
</dbReference>
<reference evidence="7" key="1">
    <citation type="submission" date="2016-06" db="UniProtKB">
        <authorList>
            <consortium name="WormBaseParasite"/>
        </authorList>
    </citation>
    <scope>IDENTIFICATION</scope>
</reference>
<evidence type="ECO:0000313" key="6">
    <source>
        <dbReference type="Proteomes" id="UP000267606"/>
    </source>
</evidence>
<dbReference type="EMBL" id="UZAJ01042105">
    <property type="protein sequence ID" value="VDP21781.1"/>
    <property type="molecule type" value="Genomic_DNA"/>
</dbReference>
<keyword evidence="6" id="KW-1185">Reference proteome</keyword>
<dbReference type="InterPro" id="IPR050958">
    <property type="entry name" value="Cell_Adh-Cytoskel_Orgn"/>
</dbReference>